<reference evidence="13" key="1">
    <citation type="journal article" date="2019" name="Int. J. Syst. Evol. Microbiol.">
        <title>The Global Catalogue of Microorganisms (GCM) 10K type strain sequencing project: providing services to taxonomists for standard genome sequencing and annotation.</title>
        <authorList>
            <consortium name="The Broad Institute Genomics Platform"/>
            <consortium name="The Broad Institute Genome Sequencing Center for Infectious Disease"/>
            <person name="Wu L."/>
            <person name="Ma J."/>
        </authorList>
    </citation>
    <scope>NUCLEOTIDE SEQUENCE [LARGE SCALE GENOMIC DNA]</scope>
    <source>
        <strain evidence="13">NBRC 113072</strain>
    </source>
</reference>
<keyword evidence="13" id="KW-1185">Reference proteome</keyword>
<evidence type="ECO:0000313" key="12">
    <source>
        <dbReference type="EMBL" id="GMA40350.1"/>
    </source>
</evidence>
<proteinExistence type="inferred from homology"/>
<name>A0ABQ6ISL3_9MICO</name>
<dbReference type="Gene3D" id="3.30.450.20">
    <property type="entry name" value="PAS domain"/>
    <property type="match status" value="1"/>
</dbReference>
<evidence type="ECO:0000256" key="2">
    <source>
        <dbReference type="ARBA" id="ARBA00022475"/>
    </source>
</evidence>
<evidence type="ECO:0000256" key="5">
    <source>
        <dbReference type="ARBA" id="ARBA00023136"/>
    </source>
</evidence>
<feature type="domain" description="Methyl-accepting transducer" evidence="10">
    <location>
        <begin position="287"/>
        <end position="402"/>
    </location>
</feature>
<sequence>MRRLFDRGMFKGGIQTKLLLMTLLAIVGMLLVITLGAVQQRSLILDERRDRVQSVVEVAHGVVEFYGEQARTGAMSEEQAKAAALTELRGMRYAGQEYFWVNDMHPTMVMHPIKPELDGTDLSTNKDPNGVFLFKEFVAVVKSQGSGFVPYMWPKPGAQDPQPKISYVTGYAPWGWVIGSGLYTDDVNGAAWASGGKLALWSLPLMLFALLAGSRLAGSIIRPIRRATHKLEEADLTDRFPVKGDGTCLDDLNIALNTTLDRVGDVIGRVEGTSAGLVEASDSLTGAGDRIDRSAQETSQHAGRMLGDVDHIRDGVETVAAGTEEMSASIGQIADNANAAARVAADAVRTAESTTATVGRLGDSSRRISEVVKAIAGIAEQTNLLALNATIEAARAGRPARGSPSWPGRSRISRRRVPARARTSPSRWSPCSPRSTVPWRPSGRSRRSSARSTTTRSPSPGRSINRPPRPRR</sequence>
<dbReference type="SMART" id="SM01049">
    <property type="entry name" value="Cache_2"/>
    <property type="match status" value="1"/>
</dbReference>
<dbReference type="PRINTS" id="PR00260">
    <property type="entry name" value="CHEMTRNSDUCR"/>
</dbReference>
<feature type="domain" description="HAMP" evidence="11">
    <location>
        <begin position="218"/>
        <end position="268"/>
    </location>
</feature>
<evidence type="ECO:0000256" key="1">
    <source>
        <dbReference type="ARBA" id="ARBA00004651"/>
    </source>
</evidence>
<dbReference type="Gene3D" id="1.10.287.950">
    <property type="entry name" value="Methyl-accepting chemotaxis protein"/>
    <property type="match status" value="1"/>
</dbReference>
<dbReference type="InterPro" id="IPR033480">
    <property type="entry name" value="sCache_2"/>
</dbReference>
<evidence type="ECO:0000256" key="3">
    <source>
        <dbReference type="ARBA" id="ARBA00022692"/>
    </source>
</evidence>
<dbReference type="InterPro" id="IPR004089">
    <property type="entry name" value="MCPsignal_dom"/>
</dbReference>
<comment type="subcellular location">
    <subcellularLocation>
        <location evidence="1">Cell membrane</location>
        <topology evidence="1">Multi-pass membrane protein</topology>
    </subcellularLocation>
</comment>
<dbReference type="PANTHER" id="PTHR32089">
    <property type="entry name" value="METHYL-ACCEPTING CHEMOTAXIS PROTEIN MCPB"/>
    <property type="match status" value="1"/>
</dbReference>
<dbReference type="SUPFAM" id="SSF58104">
    <property type="entry name" value="Methyl-accepting chemotaxis protein (MCP) signaling domain"/>
    <property type="match status" value="1"/>
</dbReference>
<feature type="compositionally biased region" description="Low complexity" evidence="9">
    <location>
        <begin position="420"/>
        <end position="435"/>
    </location>
</feature>
<evidence type="ECO:0000256" key="8">
    <source>
        <dbReference type="PROSITE-ProRule" id="PRU00284"/>
    </source>
</evidence>
<dbReference type="InterPro" id="IPR003660">
    <property type="entry name" value="HAMP_dom"/>
</dbReference>
<keyword evidence="2" id="KW-1003">Cell membrane</keyword>
<gene>
    <name evidence="12" type="ORF">GCM10025883_23950</name>
</gene>
<evidence type="ECO:0000256" key="7">
    <source>
        <dbReference type="ARBA" id="ARBA00029447"/>
    </source>
</evidence>
<comment type="similarity">
    <text evidence="7">Belongs to the methyl-accepting chemotaxis (MCP) protein family.</text>
</comment>
<dbReference type="Pfam" id="PF17200">
    <property type="entry name" value="sCache_2"/>
    <property type="match status" value="1"/>
</dbReference>
<evidence type="ECO:0008006" key="14">
    <source>
        <dbReference type="Google" id="ProtNLM"/>
    </source>
</evidence>
<feature type="compositionally biased region" description="Low complexity" evidence="9">
    <location>
        <begin position="450"/>
        <end position="463"/>
    </location>
</feature>
<feature type="region of interest" description="Disordered" evidence="9">
    <location>
        <begin position="395"/>
        <end position="472"/>
    </location>
</feature>
<keyword evidence="4" id="KW-1133">Transmembrane helix</keyword>
<dbReference type="Proteomes" id="UP001157126">
    <property type="component" value="Unassembled WGS sequence"/>
</dbReference>
<dbReference type="PROSITE" id="PS50885">
    <property type="entry name" value="HAMP"/>
    <property type="match status" value="1"/>
</dbReference>
<feature type="compositionally biased region" description="Low complexity" evidence="9">
    <location>
        <begin position="395"/>
        <end position="410"/>
    </location>
</feature>
<accession>A0ABQ6ISL3</accession>
<evidence type="ECO:0000256" key="6">
    <source>
        <dbReference type="ARBA" id="ARBA00023224"/>
    </source>
</evidence>
<organism evidence="12 13">
    <name type="scientific">Mobilicoccus caccae</name>
    <dbReference type="NCBI Taxonomy" id="1859295"/>
    <lineage>
        <taxon>Bacteria</taxon>
        <taxon>Bacillati</taxon>
        <taxon>Actinomycetota</taxon>
        <taxon>Actinomycetes</taxon>
        <taxon>Micrococcales</taxon>
        <taxon>Dermatophilaceae</taxon>
        <taxon>Mobilicoccus</taxon>
    </lineage>
</organism>
<dbReference type="PANTHER" id="PTHR32089:SF112">
    <property type="entry name" value="LYSOZYME-LIKE PROTEIN-RELATED"/>
    <property type="match status" value="1"/>
</dbReference>
<dbReference type="PROSITE" id="PS50111">
    <property type="entry name" value="CHEMOTAXIS_TRANSDUC_2"/>
    <property type="match status" value="1"/>
</dbReference>
<evidence type="ECO:0000256" key="9">
    <source>
        <dbReference type="SAM" id="MobiDB-lite"/>
    </source>
</evidence>
<dbReference type="EMBL" id="BSUO01000001">
    <property type="protein sequence ID" value="GMA40350.1"/>
    <property type="molecule type" value="Genomic_DNA"/>
</dbReference>
<dbReference type="InterPro" id="IPR004090">
    <property type="entry name" value="Chemotax_Me-accpt_rcpt"/>
</dbReference>
<comment type="caution">
    <text evidence="12">The sequence shown here is derived from an EMBL/GenBank/DDBJ whole genome shotgun (WGS) entry which is preliminary data.</text>
</comment>
<evidence type="ECO:0000259" key="10">
    <source>
        <dbReference type="PROSITE" id="PS50111"/>
    </source>
</evidence>
<keyword evidence="5" id="KW-0472">Membrane</keyword>
<evidence type="ECO:0000256" key="4">
    <source>
        <dbReference type="ARBA" id="ARBA00022989"/>
    </source>
</evidence>
<dbReference type="Pfam" id="PF00015">
    <property type="entry name" value="MCPsignal"/>
    <property type="match status" value="1"/>
</dbReference>
<evidence type="ECO:0000259" key="11">
    <source>
        <dbReference type="PROSITE" id="PS50885"/>
    </source>
</evidence>
<keyword evidence="6 8" id="KW-0807">Transducer</keyword>
<evidence type="ECO:0000313" key="13">
    <source>
        <dbReference type="Proteomes" id="UP001157126"/>
    </source>
</evidence>
<keyword evidence="3" id="KW-0812">Transmembrane</keyword>
<protein>
    <recommendedName>
        <fullName evidence="14">Methyl-accepting chemotaxis protein</fullName>
    </recommendedName>
</protein>